<feature type="compositionally biased region" description="Basic residues" evidence="1">
    <location>
        <begin position="1"/>
        <end position="10"/>
    </location>
</feature>
<dbReference type="OrthoDB" id="304468at2759"/>
<proteinExistence type="predicted"/>
<evidence type="ECO:0000313" key="3">
    <source>
        <dbReference type="Proteomes" id="UP000683925"/>
    </source>
</evidence>
<protein>
    <submittedName>
        <fullName evidence="2">Uncharacterized protein</fullName>
    </submittedName>
</protein>
<comment type="caution">
    <text evidence="2">The sequence shown here is derived from an EMBL/GenBank/DDBJ whole genome shotgun (WGS) entry which is preliminary data.</text>
</comment>
<feature type="compositionally biased region" description="Polar residues" evidence="1">
    <location>
        <begin position="30"/>
        <end position="39"/>
    </location>
</feature>
<feature type="region of interest" description="Disordered" evidence="1">
    <location>
        <begin position="1"/>
        <end position="39"/>
    </location>
</feature>
<keyword evidence="3" id="KW-1185">Reference proteome</keyword>
<gene>
    <name evidence="2" type="ORF">POCTA_138.1.T1080076</name>
</gene>
<dbReference type="AlphaFoldDB" id="A0A8S1WY82"/>
<evidence type="ECO:0000256" key="1">
    <source>
        <dbReference type="SAM" id="MobiDB-lite"/>
    </source>
</evidence>
<dbReference type="OMA" id="QNFFDYS"/>
<evidence type="ECO:0000313" key="2">
    <source>
        <dbReference type="EMBL" id="CAD8195034.1"/>
    </source>
</evidence>
<sequence>MKSSNTRKHNNIQQAPIYDAQQYQFEEETQPLQENGNSNQNFFDYSKRIETIDRFLKELQSLKQMSFYKTE</sequence>
<dbReference type="Proteomes" id="UP000683925">
    <property type="component" value="Unassembled WGS sequence"/>
</dbReference>
<reference evidence="2" key="1">
    <citation type="submission" date="2021-01" db="EMBL/GenBank/DDBJ databases">
        <authorList>
            <consortium name="Genoscope - CEA"/>
            <person name="William W."/>
        </authorList>
    </citation>
    <scope>NUCLEOTIDE SEQUENCE</scope>
</reference>
<organism evidence="2 3">
    <name type="scientific">Paramecium octaurelia</name>
    <dbReference type="NCBI Taxonomy" id="43137"/>
    <lineage>
        <taxon>Eukaryota</taxon>
        <taxon>Sar</taxon>
        <taxon>Alveolata</taxon>
        <taxon>Ciliophora</taxon>
        <taxon>Intramacronucleata</taxon>
        <taxon>Oligohymenophorea</taxon>
        <taxon>Peniculida</taxon>
        <taxon>Parameciidae</taxon>
        <taxon>Paramecium</taxon>
    </lineage>
</organism>
<name>A0A8S1WY82_PAROT</name>
<dbReference type="EMBL" id="CAJJDP010000108">
    <property type="protein sequence ID" value="CAD8195034.1"/>
    <property type="molecule type" value="Genomic_DNA"/>
</dbReference>
<accession>A0A8S1WY82</accession>